<reference evidence="3 4" key="1">
    <citation type="submission" date="2024-03" db="EMBL/GenBank/DDBJ databases">
        <title>A Dehalogenimonas Isolated from Estuarine Sediments Dihaloeliminates Chlorinated Alkanes.</title>
        <authorList>
            <person name="Yang Y."/>
            <person name="Wang H."/>
        </authorList>
    </citation>
    <scope>NUCLEOTIDE SEQUENCE [LARGE SCALE GENOMIC DNA]</scope>
    <source>
        <strain evidence="3 4">W</strain>
    </source>
</reference>
<accession>A0ABZ2J248</accession>
<feature type="domain" description="UspA" evidence="2">
    <location>
        <begin position="4"/>
        <end position="134"/>
    </location>
</feature>
<dbReference type="InterPro" id="IPR014729">
    <property type="entry name" value="Rossmann-like_a/b/a_fold"/>
</dbReference>
<dbReference type="RefSeq" id="WP_338737117.1">
    <property type="nucleotide sequence ID" value="NZ_CP146612.1"/>
</dbReference>
<organism evidence="3 4">
    <name type="scientific">Candidatus Dehalogenimonas loeffleri</name>
    <dbReference type="NCBI Taxonomy" id="3127115"/>
    <lineage>
        <taxon>Bacteria</taxon>
        <taxon>Bacillati</taxon>
        <taxon>Chloroflexota</taxon>
        <taxon>Dehalococcoidia</taxon>
        <taxon>Dehalococcoidales</taxon>
        <taxon>Dehalococcoidaceae</taxon>
        <taxon>Dehalogenimonas</taxon>
    </lineage>
</organism>
<proteinExistence type="inferred from homology"/>
<dbReference type="PANTHER" id="PTHR46268:SF6">
    <property type="entry name" value="UNIVERSAL STRESS PROTEIN UP12"/>
    <property type="match status" value="1"/>
</dbReference>
<dbReference type="Pfam" id="PF00582">
    <property type="entry name" value="Usp"/>
    <property type="match status" value="2"/>
</dbReference>
<sequence>MSLFKRLLVPLDGSKMGEIVFPFSRELAHRLDLEITCLHICEPEDQFCPMHEAYVEATANKLIRQSHDTGRPVKAKAVMINGQASDGISKYAASDNSDFILMGTHGRSGFNRWVLGSIALKVLRQTDKPVWLIRNGTSVNCDWQHTDVIVPLDESPVAESILPLVVQLIKEWGVNQTEIVLTNVCREPIIPSDFTDEMKDVWREKESRESALSVKNGQQYLNSIKNKLGDQGVKARTQVLVGKTAEEIINLAASNPFSFIAMSTHGQSGKGRWVYGSTAERIMVGAPCPVLMLKPNL</sequence>
<dbReference type="EMBL" id="CP146612">
    <property type="protein sequence ID" value="WWX24984.1"/>
    <property type="molecule type" value="Genomic_DNA"/>
</dbReference>
<dbReference type="Gene3D" id="3.40.50.620">
    <property type="entry name" value="HUPs"/>
    <property type="match status" value="2"/>
</dbReference>
<dbReference type="Proteomes" id="UP001375370">
    <property type="component" value="Chromosome"/>
</dbReference>
<evidence type="ECO:0000256" key="1">
    <source>
        <dbReference type="ARBA" id="ARBA00008791"/>
    </source>
</evidence>
<dbReference type="PANTHER" id="PTHR46268">
    <property type="entry name" value="STRESS RESPONSE PROTEIN NHAX"/>
    <property type="match status" value="1"/>
</dbReference>
<dbReference type="PRINTS" id="PR01438">
    <property type="entry name" value="UNVRSLSTRESS"/>
</dbReference>
<dbReference type="CDD" id="cd00293">
    <property type="entry name" value="USP-like"/>
    <property type="match status" value="2"/>
</dbReference>
<evidence type="ECO:0000313" key="4">
    <source>
        <dbReference type="Proteomes" id="UP001375370"/>
    </source>
</evidence>
<dbReference type="SUPFAM" id="SSF52402">
    <property type="entry name" value="Adenine nucleotide alpha hydrolases-like"/>
    <property type="match status" value="2"/>
</dbReference>
<dbReference type="InterPro" id="IPR006016">
    <property type="entry name" value="UspA"/>
</dbReference>
<comment type="similarity">
    <text evidence="1">Belongs to the universal stress protein A family.</text>
</comment>
<gene>
    <name evidence="3" type="ORF">V8247_06910</name>
</gene>
<dbReference type="InterPro" id="IPR006015">
    <property type="entry name" value="Universal_stress_UspA"/>
</dbReference>
<feature type="domain" description="UspA" evidence="2">
    <location>
        <begin position="148"/>
        <end position="294"/>
    </location>
</feature>
<name>A0ABZ2J248_9CHLR</name>
<protein>
    <submittedName>
        <fullName evidence="3">Universal stress protein</fullName>
    </submittedName>
</protein>
<evidence type="ECO:0000259" key="2">
    <source>
        <dbReference type="Pfam" id="PF00582"/>
    </source>
</evidence>
<evidence type="ECO:0000313" key="3">
    <source>
        <dbReference type="EMBL" id="WWX24984.1"/>
    </source>
</evidence>
<keyword evidence="4" id="KW-1185">Reference proteome</keyword>